<keyword evidence="3" id="KW-0804">Transcription</keyword>
<dbReference type="PANTHER" id="PTHR43280">
    <property type="entry name" value="ARAC-FAMILY TRANSCRIPTIONAL REGULATOR"/>
    <property type="match status" value="1"/>
</dbReference>
<dbReference type="GO" id="GO:0003700">
    <property type="term" value="F:DNA-binding transcription factor activity"/>
    <property type="evidence" value="ECO:0007669"/>
    <property type="project" value="InterPro"/>
</dbReference>
<keyword evidence="1" id="KW-0805">Transcription regulation</keyword>
<organism evidence="5 6">
    <name type="scientific">Mucilaginibacter yixingensis</name>
    <dbReference type="NCBI Taxonomy" id="1295612"/>
    <lineage>
        <taxon>Bacteria</taxon>
        <taxon>Pseudomonadati</taxon>
        <taxon>Bacteroidota</taxon>
        <taxon>Sphingobacteriia</taxon>
        <taxon>Sphingobacteriales</taxon>
        <taxon>Sphingobacteriaceae</taxon>
        <taxon>Mucilaginibacter</taxon>
    </lineage>
</organism>
<evidence type="ECO:0000313" key="5">
    <source>
        <dbReference type="EMBL" id="PTQ99229.1"/>
    </source>
</evidence>
<dbReference type="InterPro" id="IPR011051">
    <property type="entry name" value="RmlC_Cupin_sf"/>
</dbReference>
<dbReference type="InterPro" id="IPR014710">
    <property type="entry name" value="RmlC-like_jellyroll"/>
</dbReference>
<keyword evidence="6" id="KW-1185">Reference proteome</keyword>
<sequence length="289" mass="33327">MKAQLLKVFNGLSHSFTIREDVGFQANKNWHYHPEIEIIQIKKGEGTHFIGDSIKRFQAGDIFLIGSNLPHFFRFDDAYLQHQAEIMANVNVIQFCENFWGERFLQLPENTIIRNVLDKAKRGIALPPNITGNISRIIDRLLHTEGPERIILLLEMLNVIANAKDLTQLSSIGFKNEHGGTENDRINAVYDFSFTNFKRKIELEEVAAIAGISPNSFCRYFKARTKKTYSQFILEIKVGYACKLLIDNKYSVKQICYESGFNNFASFHKYFKLITNKSPLDYKREFIAA</sequence>
<feature type="domain" description="HTH araC/xylS-type" evidence="4">
    <location>
        <begin position="187"/>
        <end position="285"/>
    </location>
</feature>
<dbReference type="AlphaFoldDB" id="A0A2T5JBU2"/>
<dbReference type="PANTHER" id="PTHR43280:SF34">
    <property type="entry name" value="ARAC-FAMILY TRANSCRIPTIONAL REGULATOR"/>
    <property type="match status" value="1"/>
</dbReference>
<dbReference type="Pfam" id="PF02311">
    <property type="entry name" value="AraC_binding"/>
    <property type="match status" value="1"/>
</dbReference>
<proteinExistence type="predicted"/>
<dbReference type="InterPro" id="IPR009057">
    <property type="entry name" value="Homeodomain-like_sf"/>
</dbReference>
<evidence type="ECO:0000256" key="2">
    <source>
        <dbReference type="ARBA" id="ARBA00023125"/>
    </source>
</evidence>
<dbReference type="PROSITE" id="PS01124">
    <property type="entry name" value="HTH_ARAC_FAMILY_2"/>
    <property type="match status" value="1"/>
</dbReference>
<dbReference type="InterPro" id="IPR018062">
    <property type="entry name" value="HTH_AraC-typ_CS"/>
</dbReference>
<dbReference type="GO" id="GO:0043565">
    <property type="term" value="F:sequence-specific DNA binding"/>
    <property type="evidence" value="ECO:0007669"/>
    <property type="project" value="InterPro"/>
</dbReference>
<evidence type="ECO:0000313" key="6">
    <source>
        <dbReference type="Proteomes" id="UP000244168"/>
    </source>
</evidence>
<dbReference type="PROSITE" id="PS00041">
    <property type="entry name" value="HTH_ARAC_FAMILY_1"/>
    <property type="match status" value="1"/>
</dbReference>
<dbReference type="InterPro" id="IPR018060">
    <property type="entry name" value="HTH_AraC"/>
</dbReference>
<dbReference type="SMART" id="SM00342">
    <property type="entry name" value="HTH_ARAC"/>
    <property type="match status" value="1"/>
</dbReference>
<gene>
    <name evidence="5" type="ORF">C8P68_10245</name>
</gene>
<dbReference type="OrthoDB" id="9787988at2"/>
<accession>A0A2T5JBU2</accession>
<protein>
    <submittedName>
        <fullName evidence="5">AraC-like DNA-binding protein</fullName>
    </submittedName>
</protein>
<name>A0A2T5JBU2_9SPHI</name>
<dbReference type="Gene3D" id="2.60.120.10">
    <property type="entry name" value="Jelly Rolls"/>
    <property type="match status" value="1"/>
</dbReference>
<dbReference type="Pfam" id="PF12833">
    <property type="entry name" value="HTH_18"/>
    <property type="match status" value="1"/>
</dbReference>
<keyword evidence="2 5" id="KW-0238">DNA-binding</keyword>
<reference evidence="5 6" key="1">
    <citation type="submission" date="2018-04" db="EMBL/GenBank/DDBJ databases">
        <title>Genomic Encyclopedia of Archaeal and Bacterial Type Strains, Phase II (KMG-II): from individual species to whole genera.</title>
        <authorList>
            <person name="Goeker M."/>
        </authorList>
    </citation>
    <scope>NUCLEOTIDE SEQUENCE [LARGE SCALE GENOMIC DNA]</scope>
    <source>
        <strain evidence="5 6">DSM 26809</strain>
    </source>
</reference>
<dbReference type="Gene3D" id="1.10.10.60">
    <property type="entry name" value="Homeodomain-like"/>
    <property type="match status" value="2"/>
</dbReference>
<dbReference type="SUPFAM" id="SSF46689">
    <property type="entry name" value="Homeodomain-like"/>
    <property type="match status" value="2"/>
</dbReference>
<dbReference type="Proteomes" id="UP000244168">
    <property type="component" value="Unassembled WGS sequence"/>
</dbReference>
<evidence type="ECO:0000256" key="1">
    <source>
        <dbReference type="ARBA" id="ARBA00023015"/>
    </source>
</evidence>
<dbReference type="RefSeq" id="WP_107827170.1">
    <property type="nucleotide sequence ID" value="NZ_CP160205.1"/>
</dbReference>
<dbReference type="SUPFAM" id="SSF51182">
    <property type="entry name" value="RmlC-like cupins"/>
    <property type="match status" value="1"/>
</dbReference>
<dbReference type="InterPro" id="IPR003313">
    <property type="entry name" value="AraC-bd"/>
</dbReference>
<evidence type="ECO:0000256" key="3">
    <source>
        <dbReference type="ARBA" id="ARBA00023163"/>
    </source>
</evidence>
<comment type="caution">
    <text evidence="5">The sequence shown here is derived from an EMBL/GenBank/DDBJ whole genome shotgun (WGS) entry which is preliminary data.</text>
</comment>
<dbReference type="EMBL" id="QAOQ01000002">
    <property type="protein sequence ID" value="PTQ99229.1"/>
    <property type="molecule type" value="Genomic_DNA"/>
</dbReference>
<evidence type="ECO:0000259" key="4">
    <source>
        <dbReference type="PROSITE" id="PS01124"/>
    </source>
</evidence>